<proteinExistence type="predicted"/>
<keyword evidence="2" id="KW-0732">Signal</keyword>
<protein>
    <recommendedName>
        <fullName evidence="5">Transmembrane protein</fullName>
    </recommendedName>
</protein>
<dbReference type="Proteomes" id="UP001229421">
    <property type="component" value="Unassembled WGS sequence"/>
</dbReference>
<feature type="region of interest" description="Disordered" evidence="1">
    <location>
        <begin position="41"/>
        <end position="61"/>
    </location>
</feature>
<evidence type="ECO:0008006" key="5">
    <source>
        <dbReference type="Google" id="ProtNLM"/>
    </source>
</evidence>
<evidence type="ECO:0000313" key="4">
    <source>
        <dbReference type="Proteomes" id="UP001229421"/>
    </source>
</evidence>
<dbReference type="EMBL" id="JAUHHV010000005">
    <property type="protein sequence ID" value="KAK1425717.1"/>
    <property type="molecule type" value="Genomic_DNA"/>
</dbReference>
<keyword evidence="4" id="KW-1185">Reference proteome</keyword>
<name>A0AAD8NYK4_TARER</name>
<sequence>MVSRQIIYMVFLILLLLLSSIVLEAKAIRLSKGDADHHGLSSMLPRGIVPPSGPSPCHNILDRKRTHHPPLAFPPPFAPPFVPPFAPPFSPQFQLPFVDPPPPPPDEIIICP</sequence>
<organism evidence="3 4">
    <name type="scientific">Tagetes erecta</name>
    <name type="common">African marigold</name>
    <dbReference type="NCBI Taxonomy" id="13708"/>
    <lineage>
        <taxon>Eukaryota</taxon>
        <taxon>Viridiplantae</taxon>
        <taxon>Streptophyta</taxon>
        <taxon>Embryophyta</taxon>
        <taxon>Tracheophyta</taxon>
        <taxon>Spermatophyta</taxon>
        <taxon>Magnoliopsida</taxon>
        <taxon>eudicotyledons</taxon>
        <taxon>Gunneridae</taxon>
        <taxon>Pentapetalae</taxon>
        <taxon>asterids</taxon>
        <taxon>campanulids</taxon>
        <taxon>Asterales</taxon>
        <taxon>Asteraceae</taxon>
        <taxon>Asteroideae</taxon>
        <taxon>Heliantheae alliance</taxon>
        <taxon>Tageteae</taxon>
        <taxon>Tagetes</taxon>
    </lineage>
</organism>
<evidence type="ECO:0000313" key="3">
    <source>
        <dbReference type="EMBL" id="KAK1425717.1"/>
    </source>
</evidence>
<feature type="chain" id="PRO_5041899129" description="Transmembrane protein" evidence="2">
    <location>
        <begin position="28"/>
        <end position="112"/>
    </location>
</feature>
<reference evidence="3" key="1">
    <citation type="journal article" date="2023" name="bioRxiv">
        <title>Improved chromosome-level genome assembly for marigold (Tagetes erecta).</title>
        <authorList>
            <person name="Jiang F."/>
            <person name="Yuan L."/>
            <person name="Wang S."/>
            <person name="Wang H."/>
            <person name="Xu D."/>
            <person name="Wang A."/>
            <person name="Fan W."/>
        </authorList>
    </citation>
    <scope>NUCLEOTIDE SEQUENCE</scope>
    <source>
        <strain evidence="3">WSJ</strain>
        <tissue evidence="3">Leaf</tissue>
    </source>
</reference>
<evidence type="ECO:0000256" key="1">
    <source>
        <dbReference type="SAM" id="MobiDB-lite"/>
    </source>
</evidence>
<gene>
    <name evidence="3" type="ORF">QVD17_21072</name>
</gene>
<evidence type="ECO:0000256" key="2">
    <source>
        <dbReference type="SAM" id="SignalP"/>
    </source>
</evidence>
<feature type="signal peptide" evidence="2">
    <location>
        <begin position="1"/>
        <end position="27"/>
    </location>
</feature>
<dbReference type="AlphaFoldDB" id="A0AAD8NYK4"/>
<accession>A0AAD8NYK4</accession>
<comment type="caution">
    <text evidence="3">The sequence shown here is derived from an EMBL/GenBank/DDBJ whole genome shotgun (WGS) entry which is preliminary data.</text>
</comment>